<dbReference type="PANTHER" id="PTHR48111">
    <property type="entry name" value="REGULATOR OF RPOS"/>
    <property type="match status" value="1"/>
</dbReference>
<dbReference type="InterPro" id="IPR039420">
    <property type="entry name" value="WalR-like"/>
</dbReference>
<keyword evidence="4" id="KW-0902">Two-component regulatory system</keyword>
<dbReference type="GO" id="GO:0006355">
    <property type="term" value="P:regulation of DNA-templated transcription"/>
    <property type="evidence" value="ECO:0007669"/>
    <property type="project" value="InterPro"/>
</dbReference>
<evidence type="ECO:0000256" key="7">
    <source>
        <dbReference type="ARBA" id="ARBA00023163"/>
    </source>
</evidence>
<comment type="subcellular location">
    <subcellularLocation>
        <location evidence="1">Cytoplasm</location>
    </subcellularLocation>
</comment>
<dbReference type="Gene3D" id="1.10.10.10">
    <property type="entry name" value="Winged helix-like DNA-binding domain superfamily/Winged helix DNA-binding domain"/>
    <property type="match status" value="1"/>
</dbReference>
<dbReference type="InterPro" id="IPR036388">
    <property type="entry name" value="WH-like_DNA-bd_sf"/>
</dbReference>
<dbReference type="CDD" id="cd00383">
    <property type="entry name" value="trans_reg_C"/>
    <property type="match status" value="1"/>
</dbReference>
<name>Q2AC50_9BURK</name>
<dbReference type="GO" id="GO:0032993">
    <property type="term" value="C:protein-DNA complex"/>
    <property type="evidence" value="ECO:0007669"/>
    <property type="project" value="TreeGrafter"/>
</dbReference>
<dbReference type="InterPro" id="IPR016032">
    <property type="entry name" value="Sig_transdc_resp-reg_C-effctor"/>
</dbReference>
<feature type="DNA-binding region" description="OmpR/PhoB-type" evidence="8">
    <location>
        <begin position="127"/>
        <end position="225"/>
    </location>
</feature>
<dbReference type="GO" id="GO:0000976">
    <property type="term" value="F:transcription cis-regulatory region binding"/>
    <property type="evidence" value="ECO:0007669"/>
    <property type="project" value="TreeGrafter"/>
</dbReference>
<dbReference type="InterPro" id="IPR011006">
    <property type="entry name" value="CheY-like_superfamily"/>
</dbReference>
<keyword evidence="7" id="KW-0804">Transcription</keyword>
<evidence type="ECO:0000256" key="4">
    <source>
        <dbReference type="ARBA" id="ARBA00023012"/>
    </source>
</evidence>
<keyword evidence="5" id="KW-0805">Transcription regulation</keyword>
<keyword evidence="3" id="KW-0597">Phosphoprotein</keyword>
<evidence type="ECO:0000256" key="5">
    <source>
        <dbReference type="ARBA" id="ARBA00023015"/>
    </source>
</evidence>
<evidence type="ECO:0000259" key="9">
    <source>
        <dbReference type="PROSITE" id="PS51755"/>
    </source>
</evidence>
<dbReference type="SUPFAM" id="SSF46894">
    <property type="entry name" value="C-terminal effector domain of the bipartite response regulators"/>
    <property type="match status" value="1"/>
</dbReference>
<evidence type="ECO:0000256" key="2">
    <source>
        <dbReference type="ARBA" id="ARBA00022490"/>
    </source>
</evidence>
<keyword evidence="6 8" id="KW-0238">DNA-binding</keyword>
<evidence type="ECO:0000313" key="10">
    <source>
        <dbReference type="EMBL" id="BAE80285.1"/>
    </source>
</evidence>
<sequence>MGKFMRVALLSRRSAVNQFLVDLLNRGGIQAILQVSIAAFRMQARRHPPDAVILEDCGGTLAEDLGLIRSCISAHVPVLVAGSELQAGFGTALACGAVDYINLSRVGHDELKARLRGHVEAYALETARSITVDGCELDPARQCFVHRGTVVELTHRECELAWLLFSRPNQVVSSPTIVARVWGRSVESNKRTLEQHIYKLRLKLRQCGCSLHVQAAYGRGYRLMSSTEEATAAPVAQPPSMQVSRVRPAAPPVPPAMSAPMPASLAAMFSMPPLGS</sequence>
<dbReference type="SUPFAM" id="SSF52172">
    <property type="entry name" value="CheY-like"/>
    <property type="match status" value="1"/>
</dbReference>
<evidence type="ECO:0000256" key="8">
    <source>
        <dbReference type="PROSITE-ProRule" id="PRU01091"/>
    </source>
</evidence>
<dbReference type="AlphaFoldDB" id="Q2AC50"/>
<organism evidence="10">
    <name type="scientific">Paracidovorax avenae</name>
    <dbReference type="NCBI Taxonomy" id="80867"/>
    <lineage>
        <taxon>Bacteria</taxon>
        <taxon>Pseudomonadati</taxon>
        <taxon>Pseudomonadota</taxon>
        <taxon>Betaproteobacteria</taxon>
        <taxon>Burkholderiales</taxon>
        <taxon>Comamonadaceae</taxon>
        <taxon>Paracidovorax</taxon>
    </lineage>
</organism>
<dbReference type="PANTHER" id="PTHR48111:SF35">
    <property type="entry name" value="TRANSCRIPTIONAL REGULATORY PROTEIN QSEB"/>
    <property type="match status" value="1"/>
</dbReference>
<evidence type="ECO:0000256" key="1">
    <source>
        <dbReference type="ARBA" id="ARBA00004496"/>
    </source>
</evidence>
<evidence type="ECO:0000256" key="6">
    <source>
        <dbReference type="ARBA" id="ARBA00023125"/>
    </source>
</evidence>
<dbReference type="InterPro" id="IPR001867">
    <property type="entry name" value="OmpR/PhoB-type_DNA-bd"/>
</dbReference>
<dbReference type="GO" id="GO:0000156">
    <property type="term" value="F:phosphorelay response regulator activity"/>
    <property type="evidence" value="ECO:0007669"/>
    <property type="project" value="TreeGrafter"/>
</dbReference>
<keyword evidence="2" id="KW-0963">Cytoplasm</keyword>
<dbReference type="GO" id="GO:0005829">
    <property type="term" value="C:cytosol"/>
    <property type="evidence" value="ECO:0007669"/>
    <property type="project" value="TreeGrafter"/>
</dbReference>
<dbReference type="EMBL" id="AB207102">
    <property type="protein sequence ID" value="BAE80285.1"/>
    <property type="molecule type" value="Genomic_DNA"/>
</dbReference>
<evidence type="ECO:0000256" key="3">
    <source>
        <dbReference type="ARBA" id="ARBA00022553"/>
    </source>
</evidence>
<accession>Q2AC50</accession>
<dbReference type="Pfam" id="PF00486">
    <property type="entry name" value="Trans_reg_C"/>
    <property type="match status" value="1"/>
</dbReference>
<dbReference type="PROSITE" id="PS51755">
    <property type="entry name" value="OMPR_PHOB"/>
    <property type="match status" value="1"/>
</dbReference>
<reference evidence="10" key="1">
    <citation type="submission" date="2005-03" db="EMBL/GenBank/DDBJ databases">
        <title>Hrp gene cluster from Acidovorax avenae.</title>
        <authorList>
            <person name="Che F."/>
            <person name="Takai R."/>
        </authorList>
    </citation>
    <scope>NUCLEOTIDE SEQUENCE</scope>
    <source>
        <strain evidence="10">N1141</strain>
    </source>
</reference>
<feature type="domain" description="OmpR/PhoB-type" evidence="9">
    <location>
        <begin position="127"/>
        <end position="225"/>
    </location>
</feature>
<proteinExistence type="predicted"/>
<protein>
    <submittedName>
        <fullName evidence="10">HrpG</fullName>
    </submittedName>
</protein>
<dbReference type="SMART" id="SM00862">
    <property type="entry name" value="Trans_reg_C"/>
    <property type="match status" value="1"/>
</dbReference>